<dbReference type="AlphaFoldDB" id="R7ZNJ8"/>
<dbReference type="Proteomes" id="UP000013909">
    <property type="component" value="Unassembled WGS sequence"/>
</dbReference>
<organism evidence="1 2">
    <name type="scientific">Lunatimonas lonarensis</name>
    <dbReference type="NCBI Taxonomy" id="1232681"/>
    <lineage>
        <taxon>Bacteria</taxon>
        <taxon>Pseudomonadati</taxon>
        <taxon>Bacteroidota</taxon>
        <taxon>Cytophagia</taxon>
        <taxon>Cytophagales</taxon>
        <taxon>Cyclobacteriaceae</taxon>
    </lineage>
</organism>
<keyword evidence="2" id="KW-1185">Reference proteome</keyword>
<comment type="caution">
    <text evidence="1">The sequence shown here is derived from an EMBL/GenBank/DDBJ whole genome shotgun (WGS) entry which is preliminary data.</text>
</comment>
<gene>
    <name evidence="1" type="ORF">ADIS_3846</name>
</gene>
<accession>R7ZNJ8</accession>
<evidence type="ECO:0000313" key="2">
    <source>
        <dbReference type="Proteomes" id="UP000013909"/>
    </source>
</evidence>
<reference evidence="1 2" key="1">
    <citation type="submission" date="2013-02" db="EMBL/GenBank/DDBJ databases">
        <title>A novel strain isolated from Lonar lake, Maharashtra, India.</title>
        <authorList>
            <person name="Singh A."/>
        </authorList>
    </citation>
    <scope>NUCLEOTIDE SEQUENCE [LARGE SCALE GENOMIC DNA]</scope>
    <source>
        <strain evidence="1 2">AK24</strain>
    </source>
</reference>
<sequence length="38" mass="4481">MNSWRVNIQKKPDLPRLLDNFFLYSTAHQYITGELSAL</sequence>
<evidence type="ECO:0000313" key="1">
    <source>
        <dbReference type="EMBL" id="EON75696.1"/>
    </source>
</evidence>
<proteinExistence type="predicted"/>
<name>R7ZNJ8_9BACT</name>
<dbReference type="EMBL" id="AQHR01000099">
    <property type="protein sequence ID" value="EON75696.1"/>
    <property type="molecule type" value="Genomic_DNA"/>
</dbReference>
<protein>
    <submittedName>
        <fullName evidence="1">Uncharacterized protein</fullName>
    </submittedName>
</protein>